<dbReference type="EMBL" id="PXYT01000030">
    <property type="protein sequence ID" value="PSR27010.1"/>
    <property type="molecule type" value="Genomic_DNA"/>
</dbReference>
<dbReference type="InterPro" id="IPR030191">
    <property type="entry name" value="CodB"/>
</dbReference>
<dbReference type="Proteomes" id="UP000242699">
    <property type="component" value="Unassembled WGS sequence"/>
</dbReference>
<feature type="transmembrane region" description="Helical" evidence="1">
    <location>
        <begin position="276"/>
        <end position="298"/>
    </location>
</feature>
<name>A0A2T2WXQ0_9FIRM</name>
<proteinExistence type="predicted"/>
<evidence type="ECO:0000313" key="2">
    <source>
        <dbReference type="EMBL" id="PSR27010.1"/>
    </source>
</evidence>
<dbReference type="AlphaFoldDB" id="A0A2T2WXQ0"/>
<gene>
    <name evidence="2" type="ORF">C7B43_12640</name>
</gene>
<feature type="transmembrane region" description="Helical" evidence="1">
    <location>
        <begin position="24"/>
        <end position="44"/>
    </location>
</feature>
<feature type="transmembrane region" description="Helical" evidence="1">
    <location>
        <begin position="165"/>
        <end position="183"/>
    </location>
</feature>
<feature type="transmembrane region" description="Helical" evidence="1">
    <location>
        <begin position="240"/>
        <end position="264"/>
    </location>
</feature>
<keyword evidence="1" id="KW-0472">Membrane</keyword>
<dbReference type="Gene3D" id="1.10.4160.10">
    <property type="entry name" value="Hydantoin permease"/>
    <property type="match status" value="1"/>
</dbReference>
<feature type="transmembrane region" description="Helical" evidence="1">
    <location>
        <begin position="344"/>
        <end position="364"/>
    </location>
</feature>
<dbReference type="GO" id="GO:0005886">
    <property type="term" value="C:plasma membrane"/>
    <property type="evidence" value="ECO:0007669"/>
    <property type="project" value="TreeGrafter"/>
</dbReference>
<accession>A0A2T2WXQ0</accession>
<evidence type="ECO:0008006" key="4">
    <source>
        <dbReference type="Google" id="ProtNLM"/>
    </source>
</evidence>
<reference evidence="2 3" key="1">
    <citation type="journal article" date="2014" name="BMC Genomics">
        <title>Comparison of environmental and isolate Sulfobacillus genomes reveals diverse carbon, sulfur, nitrogen, and hydrogen metabolisms.</title>
        <authorList>
            <person name="Justice N.B."/>
            <person name="Norman A."/>
            <person name="Brown C.T."/>
            <person name="Singh A."/>
            <person name="Thomas B.C."/>
            <person name="Banfield J.F."/>
        </authorList>
    </citation>
    <scope>NUCLEOTIDE SEQUENCE [LARGE SCALE GENOMIC DNA]</scope>
    <source>
        <strain evidence="2">AMDSBA1</strain>
    </source>
</reference>
<feature type="transmembrane region" description="Helical" evidence="1">
    <location>
        <begin position="56"/>
        <end position="75"/>
    </location>
</feature>
<protein>
    <recommendedName>
        <fullName evidence="4">Allantoin permease</fullName>
    </recommendedName>
</protein>
<feature type="transmembrane region" description="Helical" evidence="1">
    <location>
        <begin position="414"/>
        <end position="435"/>
    </location>
</feature>
<sequence>MAAKQEMVEDYALRYVPTSFRKPWYSIFNSANGATTALVGLTYAGGLAMTYGTVDALIVLSLAVIAIGIVGYYLASRAAESGLDCDLMTRGSGYGFLGSAVTSLLYSANYLLFFAFEGDIMAAPIHYYFSGIPMYLIYLVIGLVFVPLTWYGVTLINRLEWILTPLYMVGLVLLLGSAIPHLSNLSWLTFVPRHPVNPTAGPPLLQGAATIFGGLTLATQSGDLARFVDAKQRTLAGWTLGPITAFLGNFVFATLGIYIAFAFGNTNPGLTIVKSLGFIGLLMVMITQTRVNILNGYFGSLAFSNFFARVLKFAPGRQWWVVLTVGLSTILMELNVLAHIQTVFVVLGMFMVSWIATIVSDMSINRALGLRPHEFEYKRSHLYALNPVGIISLILAMGTGLLLVFGVAGPMGFTVAPFVALTIGVVAPVALAALTRGKYYISPARDHFEASLGTDSFVECATCATQYEVRDSVYCPYHEAPLCSVCCATDKSCGEVCKTQSQSALVAFESSVEVEK</sequence>
<dbReference type="GO" id="GO:0015209">
    <property type="term" value="F:cytosine transmembrane transporter activity"/>
    <property type="evidence" value="ECO:0007669"/>
    <property type="project" value="InterPro"/>
</dbReference>
<feature type="transmembrane region" description="Helical" evidence="1">
    <location>
        <begin position="96"/>
        <end position="115"/>
    </location>
</feature>
<evidence type="ECO:0000256" key="1">
    <source>
        <dbReference type="SAM" id="Phobius"/>
    </source>
</evidence>
<dbReference type="PANTHER" id="PTHR30569">
    <property type="entry name" value="CYTOSINE TRANSPORTER CODB"/>
    <property type="match status" value="1"/>
</dbReference>
<keyword evidence="1" id="KW-1133">Transmembrane helix</keyword>
<feature type="transmembrane region" description="Helical" evidence="1">
    <location>
        <begin position="135"/>
        <end position="153"/>
    </location>
</feature>
<comment type="caution">
    <text evidence="2">The sequence shown here is derived from an EMBL/GenBank/DDBJ whole genome shotgun (WGS) entry which is preliminary data.</text>
</comment>
<organism evidence="2 3">
    <name type="scientific">Sulfobacillus benefaciens</name>
    <dbReference type="NCBI Taxonomy" id="453960"/>
    <lineage>
        <taxon>Bacteria</taxon>
        <taxon>Bacillati</taxon>
        <taxon>Bacillota</taxon>
        <taxon>Clostridia</taxon>
        <taxon>Eubacteriales</taxon>
        <taxon>Clostridiales Family XVII. Incertae Sedis</taxon>
        <taxon>Sulfobacillus</taxon>
    </lineage>
</organism>
<evidence type="ECO:0000313" key="3">
    <source>
        <dbReference type="Proteomes" id="UP000242699"/>
    </source>
</evidence>
<keyword evidence="1" id="KW-0812">Transmembrane</keyword>
<feature type="transmembrane region" description="Helical" evidence="1">
    <location>
        <begin position="385"/>
        <end position="408"/>
    </location>
</feature>
<dbReference type="PANTHER" id="PTHR30569:SF0">
    <property type="entry name" value="CYTOSINE PERMEASE"/>
    <property type="match status" value="1"/>
</dbReference>